<gene>
    <name evidence="1" type="ordered locus">Amet_3068</name>
</gene>
<dbReference type="eggNOG" id="ENOG5032VZZ">
    <property type="taxonomic scope" value="Bacteria"/>
</dbReference>
<dbReference type="HOGENOM" id="CLU_828057_0_0_9"/>
<dbReference type="EMBL" id="CP000724">
    <property type="protein sequence ID" value="ABR49208.1"/>
    <property type="molecule type" value="Genomic_DNA"/>
</dbReference>
<evidence type="ECO:0000313" key="1">
    <source>
        <dbReference type="EMBL" id="ABR49208.1"/>
    </source>
</evidence>
<dbReference type="RefSeq" id="WP_012064174.1">
    <property type="nucleotide sequence ID" value="NC_009633.1"/>
</dbReference>
<name>A6TSP0_ALKMQ</name>
<evidence type="ECO:0000313" key="2">
    <source>
        <dbReference type="Proteomes" id="UP000001572"/>
    </source>
</evidence>
<protein>
    <submittedName>
        <fullName evidence="1">Uncharacterized protein</fullName>
    </submittedName>
</protein>
<sequence length="335" mass="39102">MGKIFIAILILSIIVVASWTFGFFITPPASIPTFHSNTITPNDISQEWLDLYYGDDPEVKRLNQIKIIEQVLIDLQYDKWIEFKDYIQIDIYTAAVLPQEIEQVIIALTLSKDRGIVAIYSASNNGYTLHSAITNLAPVTDIQFIENPSDGLHMMVVEQLLEEQFGSFFQEKFIHVYLHDSHEFKNVWQKTLYYDEIYKQEWLDPAAPDDLWYRAIEETIIDYVTIDTLRINISTTLKKYTTHSQDFPPKDQFQLEDSDSFTRSYYWSADYNTFILGEFTQEVFLSDIAFLEDMENSREQLLGISNAYFKVMSHKGEILYLPKSKFSKMFLPSLE</sequence>
<dbReference type="AlphaFoldDB" id="A6TSP0"/>
<proteinExistence type="predicted"/>
<keyword evidence="2" id="KW-1185">Reference proteome</keyword>
<dbReference type="Proteomes" id="UP000001572">
    <property type="component" value="Chromosome"/>
</dbReference>
<accession>A6TSP0</accession>
<dbReference type="OrthoDB" id="1950369at2"/>
<dbReference type="KEGG" id="amt:Amet_3068"/>
<organism evidence="1 2">
    <name type="scientific">Alkaliphilus metalliredigens (strain QYMF)</name>
    <dbReference type="NCBI Taxonomy" id="293826"/>
    <lineage>
        <taxon>Bacteria</taxon>
        <taxon>Bacillati</taxon>
        <taxon>Bacillota</taxon>
        <taxon>Clostridia</taxon>
        <taxon>Peptostreptococcales</taxon>
        <taxon>Natronincolaceae</taxon>
        <taxon>Alkaliphilus</taxon>
    </lineage>
</organism>
<reference evidence="2" key="1">
    <citation type="journal article" date="2016" name="Genome Announc.">
        <title>Complete genome sequence of Alkaliphilus metalliredigens strain QYMF, an alkaliphilic and metal-reducing bacterium isolated from borax-contaminated leachate ponds.</title>
        <authorList>
            <person name="Hwang C."/>
            <person name="Copeland A."/>
            <person name="Lucas S."/>
            <person name="Lapidus A."/>
            <person name="Barry K."/>
            <person name="Detter J.C."/>
            <person name="Glavina Del Rio T."/>
            <person name="Hammon N."/>
            <person name="Israni S."/>
            <person name="Dalin E."/>
            <person name="Tice H."/>
            <person name="Pitluck S."/>
            <person name="Chertkov O."/>
            <person name="Brettin T."/>
            <person name="Bruce D."/>
            <person name="Han C."/>
            <person name="Schmutz J."/>
            <person name="Larimer F."/>
            <person name="Land M.L."/>
            <person name="Hauser L."/>
            <person name="Kyrpides N."/>
            <person name="Mikhailova N."/>
            <person name="Ye Q."/>
            <person name="Zhou J."/>
            <person name="Richardson P."/>
            <person name="Fields M.W."/>
        </authorList>
    </citation>
    <scope>NUCLEOTIDE SEQUENCE [LARGE SCALE GENOMIC DNA]</scope>
    <source>
        <strain evidence="2">QYMF</strain>
    </source>
</reference>